<dbReference type="GO" id="GO:0051087">
    <property type="term" value="F:protein-folding chaperone binding"/>
    <property type="evidence" value="ECO:0007669"/>
    <property type="project" value="TreeGrafter"/>
</dbReference>
<keyword evidence="8" id="KW-1185">Reference proteome</keyword>
<dbReference type="OrthoDB" id="512667at2759"/>
<dbReference type="InterPro" id="IPR007853">
    <property type="entry name" value="Znf_DNL-typ"/>
</dbReference>
<dbReference type="GO" id="GO:0008270">
    <property type="term" value="F:zinc ion binding"/>
    <property type="evidence" value="ECO:0007669"/>
    <property type="project" value="UniProtKB-KW"/>
</dbReference>
<dbReference type="PANTHER" id="PTHR20922">
    <property type="entry name" value="DNL-TYPE ZINC FINGER PROTEIN"/>
    <property type="match status" value="1"/>
</dbReference>
<dbReference type="GO" id="GO:0006457">
    <property type="term" value="P:protein folding"/>
    <property type="evidence" value="ECO:0007669"/>
    <property type="project" value="TreeGrafter"/>
</dbReference>
<dbReference type="EMBL" id="NPHW01006019">
    <property type="protein sequence ID" value="OXV06190.1"/>
    <property type="molecule type" value="Genomic_DNA"/>
</dbReference>
<evidence type="ECO:0000256" key="3">
    <source>
        <dbReference type="ARBA" id="ARBA00022833"/>
    </source>
</evidence>
<proteinExistence type="predicted"/>
<feature type="region of interest" description="Disordered" evidence="5">
    <location>
        <begin position="55"/>
        <end position="80"/>
    </location>
</feature>
<sequence length="201" mass="22447">MRPSATWLRGLRIQNRLLPRTTSYLSSPTVSAAKIQSPISPISVCRQGASPLSRLLSRRHSSSVSPSPPLTDRTSSEADDACHAQQNTIRRDQEPAYRLTFTCKPCGTRSSHHVSKHGYHRGTVLIRCPSCSNRHIISDHLQIFLDNASTLEDILKQTGRTLTKGYLEGDLELWEDDTIYKTTDDEPFTVGSVKKENETGE</sequence>
<reference evidence="7 8" key="1">
    <citation type="journal article" date="2015" name="Environ. Microbiol.">
        <title>Metagenome sequence of Elaphomyces granulatus from sporocarp tissue reveals Ascomycota ectomycorrhizal fingerprints of genome expansion and a Proteobacteria-rich microbiome.</title>
        <authorList>
            <person name="Quandt C.A."/>
            <person name="Kohler A."/>
            <person name="Hesse C.N."/>
            <person name="Sharpton T.J."/>
            <person name="Martin F."/>
            <person name="Spatafora J.W."/>
        </authorList>
    </citation>
    <scope>NUCLEOTIDE SEQUENCE [LARGE SCALE GENOMIC DNA]</scope>
    <source>
        <strain evidence="7 8">OSC145934</strain>
    </source>
</reference>
<comment type="caution">
    <text evidence="7">The sequence shown here is derived from an EMBL/GenBank/DDBJ whole genome shotgun (WGS) entry which is preliminary data.</text>
</comment>
<protein>
    <recommendedName>
        <fullName evidence="6">DNL-type domain-containing protein</fullName>
    </recommendedName>
</protein>
<dbReference type="Proteomes" id="UP000243515">
    <property type="component" value="Unassembled WGS sequence"/>
</dbReference>
<dbReference type="Pfam" id="PF05180">
    <property type="entry name" value="zf-DNL"/>
    <property type="match status" value="1"/>
</dbReference>
<keyword evidence="1" id="KW-0479">Metal-binding</keyword>
<name>A0A232LPU1_9EURO</name>
<evidence type="ECO:0000313" key="8">
    <source>
        <dbReference type="Proteomes" id="UP000243515"/>
    </source>
</evidence>
<gene>
    <name evidence="7" type="ORF">Egran_06042</name>
</gene>
<dbReference type="PROSITE" id="PS51501">
    <property type="entry name" value="ZF_DNL"/>
    <property type="match status" value="1"/>
</dbReference>
<keyword evidence="3" id="KW-0862">Zinc</keyword>
<dbReference type="GO" id="GO:0050821">
    <property type="term" value="P:protein stabilization"/>
    <property type="evidence" value="ECO:0007669"/>
    <property type="project" value="TreeGrafter"/>
</dbReference>
<evidence type="ECO:0000259" key="6">
    <source>
        <dbReference type="PROSITE" id="PS51501"/>
    </source>
</evidence>
<accession>A0A232LPU1</accession>
<dbReference type="PANTHER" id="PTHR20922:SF13">
    <property type="entry name" value="DNL-TYPE ZINC FINGER PROTEIN"/>
    <property type="match status" value="1"/>
</dbReference>
<evidence type="ECO:0000256" key="4">
    <source>
        <dbReference type="PROSITE-ProRule" id="PRU00834"/>
    </source>
</evidence>
<evidence type="ECO:0000313" key="7">
    <source>
        <dbReference type="EMBL" id="OXV06190.1"/>
    </source>
</evidence>
<evidence type="ECO:0000256" key="5">
    <source>
        <dbReference type="SAM" id="MobiDB-lite"/>
    </source>
</evidence>
<dbReference type="AlphaFoldDB" id="A0A232LPU1"/>
<evidence type="ECO:0000256" key="1">
    <source>
        <dbReference type="ARBA" id="ARBA00022723"/>
    </source>
</evidence>
<organism evidence="7 8">
    <name type="scientific">Elaphomyces granulatus</name>
    <dbReference type="NCBI Taxonomy" id="519963"/>
    <lineage>
        <taxon>Eukaryota</taxon>
        <taxon>Fungi</taxon>
        <taxon>Dikarya</taxon>
        <taxon>Ascomycota</taxon>
        <taxon>Pezizomycotina</taxon>
        <taxon>Eurotiomycetes</taxon>
        <taxon>Eurotiomycetidae</taxon>
        <taxon>Eurotiales</taxon>
        <taxon>Elaphomycetaceae</taxon>
        <taxon>Elaphomyces</taxon>
    </lineage>
</organism>
<feature type="domain" description="DNL-type" evidence="6">
    <location>
        <begin position="92"/>
        <end position="187"/>
    </location>
</feature>
<dbReference type="InterPro" id="IPR024158">
    <property type="entry name" value="Mt_import_TIM15"/>
</dbReference>
<dbReference type="GO" id="GO:0030150">
    <property type="term" value="P:protein import into mitochondrial matrix"/>
    <property type="evidence" value="ECO:0007669"/>
    <property type="project" value="TreeGrafter"/>
</dbReference>
<evidence type="ECO:0000256" key="2">
    <source>
        <dbReference type="ARBA" id="ARBA00022771"/>
    </source>
</evidence>
<dbReference type="GO" id="GO:0005739">
    <property type="term" value="C:mitochondrion"/>
    <property type="evidence" value="ECO:0007669"/>
    <property type="project" value="TreeGrafter"/>
</dbReference>
<keyword evidence="2 4" id="KW-0863">Zinc-finger</keyword>